<dbReference type="GO" id="GO:0016020">
    <property type="term" value="C:membrane"/>
    <property type="evidence" value="ECO:0007669"/>
    <property type="project" value="GOC"/>
</dbReference>
<feature type="domain" description="Calcineurin-like phosphoesterase" evidence="6">
    <location>
        <begin position="67"/>
        <end position="229"/>
    </location>
</feature>
<organism evidence="7 8">
    <name type="scientific">Paenibacillus validus</name>
    <dbReference type="NCBI Taxonomy" id="44253"/>
    <lineage>
        <taxon>Bacteria</taxon>
        <taxon>Bacillati</taxon>
        <taxon>Bacillota</taxon>
        <taxon>Bacilli</taxon>
        <taxon>Bacillales</taxon>
        <taxon>Paenibacillaceae</taxon>
        <taxon>Paenibacillus</taxon>
    </lineage>
</organism>
<reference evidence="7 8" key="1">
    <citation type="submission" date="2019-11" db="EMBL/GenBank/DDBJ databases">
        <title>Draft genome sequences of five Paenibacillus species of dairy origin.</title>
        <authorList>
            <person name="Olajide A.M."/>
            <person name="Chen S."/>
            <person name="Lapointe G."/>
        </authorList>
    </citation>
    <scope>NUCLEOTIDE SEQUENCE [LARGE SCALE GENOMIC DNA]</scope>
    <source>
        <strain evidence="7 8">2CS3</strain>
    </source>
</reference>
<dbReference type="InterPro" id="IPR029052">
    <property type="entry name" value="Metallo-depent_PP-like"/>
</dbReference>
<dbReference type="SUPFAM" id="SSF56300">
    <property type="entry name" value="Metallo-dependent phosphatases"/>
    <property type="match status" value="1"/>
</dbReference>
<dbReference type="InterPro" id="IPR051158">
    <property type="entry name" value="Metallophosphoesterase_sf"/>
</dbReference>
<dbReference type="PANTHER" id="PTHR31302">
    <property type="entry name" value="TRANSMEMBRANE PROTEIN WITH METALLOPHOSPHOESTERASE DOMAIN-RELATED"/>
    <property type="match status" value="1"/>
</dbReference>
<dbReference type="InterPro" id="IPR004843">
    <property type="entry name" value="Calcineurin-like_PHP"/>
</dbReference>
<dbReference type="Gene3D" id="3.60.21.10">
    <property type="match status" value="1"/>
</dbReference>
<dbReference type="PANTHER" id="PTHR31302:SF31">
    <property type="entry name" value="PHOSPHODIESTERASE YAEI"/>
    <property type="match status" value="1"/>
</dbReference>
<evidence type="ECO:0000256" key="2">
    <source>
        <dbReference type="ARBA" id="ARBA00022723"/>
    </source>
</evidence>
<dbReference type="PROSITE" id="PS51318">
    <property type="entry name" value="TAT"/>
    <property type="match status" value="1"/>
</dbReference>
<dbReference type="Proteomes" id="UP000450917">
    <property type="component" value="Unassembled WGS sequence"/>
</dbReference>
<dbReference type="CDD" id="cd07385">
    <property type="entry name" value="MPP_YkuE_C"/>
    <property type="match status" value="1"/>
</dbReference>
<comment type="cofactor">
    <cofactor evidence="1">
        <name>a divalent metal cation</name>
        <dbReference type="ChEBI" id="CHEBI:60240"/>
    </cofactor>
</comment>
<keyword evidence="3" id="KW-0378">Hydrolase</keyword>
<dbReference type="EMBL" id="WNZX01000033">
    <property type="protein sequence ID" value="MUG73816.1"/>
    <property type="molecule type" value="Genomic_DNA"/>
</dbReference>
<dbReference type="AlphaFoldDB" id="A0A7X2ZGL9"/>
<name>A0A7X2ZGL9_9BACL</name>
<proteinExistence type="inferred from homology"/>
<evidence type="ECO:0000256" key="1">
    <source>
        <dbReference type="ARBA" id="ARBA00001968"/>
    </source>
</evidence>
<sequence>MIPNPSPRKRKLTRRSFLKKAALTVLGTMAIPPTALAYARYAEPKWLDIVRLKLEAPRLPQALNGLTVVQFSDTHLGFHYNAEDLERLAETINRLNPDLVCFTGDLIDYAIGADGPAYAEALGRMQAKLGKFAVLGNHDYFSGPANVARTLEAGGFRTLRNAASRVQSESGMFWVAGVEDMWHGKPDIGKALEKVPKDAFTLLLSHSPDFADTAVQHPVDLQLSGHSHGGQVRLPFYGHVVTPKFGKKYVIGEYALGANHFRLYVNRGIGVSQHPIRFLCRPELTFITLQRG</sequence>
<evidence type="ECO:0000313" key="8">
    <source>
        <dbReference type="Proteomes" id="UP000450917"/>
    </source>
</evidence>
<protein>
    <submittedName>
        <fullName evidence="7">Metallophosphoesterase</fullName>
    </submittedName>
</protein>
<keyword evidence="2" id="KW-0479">Metal-binding</keyword>
<dbReference type="RefSeq" id="WP_054798085.1">
    <property type="nucleotide sequence ID" value="NZ_JARTHJ010000259.1"/>
</dbReference>
<evidence type="ECO:0000256" key="5">
    <source>
        <dbReference type="SAM" id="SignalP"/>
    </source>
</evidence>
<keyword evidence="5" id="KW-0732">Signal</keyword>
<dbReference type="GO" id="GO:0046872">
    <property type="term" value="F:metal ion binding"/>
    <property type="evidence" value="ECO:0007669"/>
    <property type="project" value="UniProtKB-KW"/>
</dbReference>
<accession>A0A7X2ZGL9</accession>
<evidence type="ECO:0000259" key="6">
    <source>
        <dbReference type="Pfam" id="PF00149"/>
    </source>
</evidence>
<feature type="chain" id="PRO_5031097791" evidence="5">
    <location>
        <begin position="38"/>
        <end position="292"/>
    </location>
</feature>
<dbReference type="GO" id="GO:0009245">
    <property type="term" value="P:lipid A biosynthetic process"/>
    <property type="evidence" value="ECO:0007669"/>
    <property type="project" value="TreeGrafter"/>
</dbReference>
<comment type="caution">
    <text evidence="7">The sequence shown here is derived from an EMBL/GenBank/DDBJ whole genome shotgun (WGS) entry which is preliminary data.</text>
</comment>
<comment type="similarity">
    <text evidence="4">Belongs to the metallophosphoesterase superfamily.</text>
</comment>
<keyword evidence="8" id="KW-1185">Reference proteome</keyword>
<dbReference type="InterPro" id="IPR006311">
    <property type="entry name" value="TAT_signal"/>
</dbReference>
<feature type="signal peptide" evidence="5">
    <location>
        <begin position="1"/>
        <end position="37"/>
    </location>
</feature>
<evidence type="ECO:0000256" key="3">
    <source>
        <dbReference type="ARBA" id="ARBA00022801"/>
    </source>
</evidence>
<dbReference type="Pfam" id="PF00149">
    <property type="entry name" value="Metallophos"/>
    <property type="match status" value="1"/>
</dbReference>
<gene>
    <name evidence="7" type="ORF">GNP93_24725</name>
</gene>
<evidence type="ECO:0000256" key="4">
    <source>
        <dbReference type="ARBA" id="ARBA00061089"/>
    </source>
</evidence>
<evidence type="ECO:0000313" key="7">
    <source>
        <dbReference type="EMBL" id="MUG73816.1"/>
    </source>
</evidence>
<dbReference type="FunFam" id="3.60.21.10:FF:000028">
    <property type="entry name" value="Putative metallophosphoesterase"/>
    <property type="match status" value="1"/>
</dbReference>
<dbReference type="GO" id="GO:0008758">
    <property type="term" value="F:UDP-2,3-diacylglucosamine hydrolase activity"/>
    <property type="evidence" value="ECO:0007669"/>
    <property type="project" value="TreeGrafter"/>
</dbReference>